<organism evidence="2 3">
    <name type="scientific">Candidatus Buchananbacteria bacterium RIFCSPHIGHO2_01_FULL_39_14</name>
    <dbReference type="NCBI Taxonomy" id="1797532"/>
    <lineage>
        <taxon>Bacteria</taxon>
        <taxon>Candidatus Buchananiibacteriota</taxon>
    </lineage>
</organism>
<dbReference type="PANTHER" id="PTHR43179">
    <property type="entry name" value="RHAMNOSYLTRANSFERASE WBBL"/>
    <property type="match status" value="1"/>
</dbReference>
<feature type="domain" description="Glycosyltransferase 2-like" evidence="1">
    <location>
        <begin position="5"/>
        <end position="188"/>
    </location>
</feature>
<proteinExistence type="predicted"/>
<dbReference type="SUPFAM" id="SSF53448">
    <property type="entry name" value="Nucleotide-diphospho-sugar transferases"/>
    <property type="match status" value="1"/>
</dbReference>
<evidence type="ECO:0000313" key="3">
    <source>
        <dbReference type="Proteomes" id="UP000178930"/>
    </source>
</evidence>
<name>A0A1G1XWM6_9BACT</name>
<evidence type="ECO:0000259" key="1">
    <source>
        <dbReference type="Pfam" id="PF00535"/>
    </source>
</evidence>
<dbReference type="AlphaFoldDB" id="A0A1G1XWM6"/>
<dbReference type="EMBL" id="MHIB01000016">
    <property type="protein sequence ID" value="OGY44438.1"/>
    <property type="molecule type" value="Genomic_DNA"/>
</dbReference>
<dbReference type="Proteomes" id="UP000178930">
    <property type="component" value="Unassembled WGS sequence"/>
</dbReference>
<reference evidence="2 3" key="1">
    <citation type="journal article" date="2016" name="Nat. Commun.">
        <title>Thousands of microbial genomes shed light on interconnected biogeochemical processes in an aquifer system.</title>
        <authorList>
            <person name="Anantharaman K."/>
            <person name="Brown C.T."/>
            <person name="Hug L.A."/>
            <person name="Sharon I."/>
            <person name="Castelle C.J."/>
            <person name="Probst A.J."/>
            <person name="Thomas B.C."/>
            <person name="Singh A."/>
            <person name="Wilkins M.J."/>
            <person name="Karaoz U."/>
            <person name="Brodie E.L."/>
            <person name="Williams K.H."/>
            <person name="Hubbard S.S."/>
            <person name="Banfield J.F."/>
        </authorList>
    </citation>
    <scope>NUCLEOTIDE SEQUENCE [LARGE SCALE GENOMIC DNA]</scope>
</reference>
<dbReference type="InterPro" id="IPR029044">
    <property type="entry name" value="Nucleotide-diphossugar_trans"/>
</dbReference>
<dbReference type="PANTHER" id="PTHR43179:SF7">
    <property type="entry name" value="RHAMNOSYLTRANSFERASE WBBL"/>
    <property type="match status" value="1"/>
</dbReference>
<protein>
    <recommendedName>
        <fullName evidence="1">Glycosyltransferase 2-like domain-containing protein</fullName>
    </recommendedName>
</protein>
<accession>A0A1G1XWM6</accession>
<dbReference type="STRING" id="1797532.A2729_02125"/>
<comment type="caution">
    <text evidence="2">The sequence shown here is derived from an EMBL/GenBank/DDBJ whole genome shotgun (WGS) entry which is preliminary data.</text>
</comment>
<dbReference type="Gene3D" id="3.90.550.10">
    <property type="entry name" value="Spore Coat Polysaccharide Biosynthesis Protein SpsA, Chain A"/>
    <property type="match status" value="1"/>
</dbReference>
<gene>
    <name evidence="2" type="ORF">A2729_02125</name>
</gene>
<dbReference type="InterPro" id="IPR001173">
    <property type="entry name" value="Glyco_trans_2-like"/>
</dbReference>
<dbReference type="Pfam" id="PF00535">
    <property type="entry name" value="Glycos_transf_2"/>
    <property type="match status" value="1"/>
</dbReference>
<dbReference type="CDD" id="cd04186">
    <property type="entry name" value="GT_2_like_c"/>
    <property type="match status" value="1"/>
</dbReference>
<evidence type="ECO:0000313" key="2">
    <source>
        <dbReference type="EMBL" id="OGY44438.1"/>
    </source>
</evidence>
<sequence length="259" mass="29705">MPDLSIIIVSWNVKNLLKKCLESIFRNQGDLTLEVIIVDNASRDGTMEMVKTNFPQIKMISNEKNFGFAAANNQGIKQTKGDYLLLLNPDTEIVGSALKTAIDFMKKNQLIGACGIKHLNPDGSLQPSVRRFPTFLAIFLILTKLVKIFPRLPAINRYLAKDFNYSQAQSVDQVAGSFFLISKKVTEKIGLLDEDFFIWFEEVDFCQRVIKAGWQVWYTPNASIIHYGGQSFKQQFTLKKQWLFFKSALYYLKKYGFRN</sequence>